<dbReference type="PANTHER" id="PTHR31672:SF13">
    <property type="entry name" value="F-BOX PROTEIN CPR30-LIKE"/>
    <property type="match status" value="1"/>
</dbReference>
<dbReference type="PANTHER" id="PTHR31672">
    <property type="entry name" value="BNACNNG10540D PROTEIN"/>
    <property type="match status" value="1"/>
</dbReference>
<dbReference type="SUPFAM" id="SSF81383">
    <property type="entry name" value="F-box domain"/>
    <property type="match status" value="1"/>
</dbReference>
<dbReference type="EMBL" id="JASCZI010000131">
    <property type="protein sequence ID" value="MED6109139.1"/>
    <property type="molecule type" value="Genomic_DNA"/>
</dbReference>
<gene>
    <name evidence="1" type="ORF">PIB30_030924</name>
</gene>
<protein>
    <recommendedName>
        <fullName evidence="3">F-box domain-containing protein</fullName>
    </recommendedName>
</protein>
<organism evidence="1 2">
    <name type="scientific">Stylosanthes scabra</name>
    <dbReference type="NCBI Taxonomy" id="79078"/>
    <lineage>
        <taxon>Eukaryota</taxon>
        <taxon>Viridiplantae</taxon>
        <taxon>Streptophyta</taxon>
        <taxon>Embryophyta</taxon>
        <taxon>Tracheophyta</taxon>
        <taxon>Spermatophyta</taxon>
        <taxon>Magnoliopsida</taxon>
        <taxon>eudicotyledons</taxon>
        <taxon>Gunneridae</taxon>
        <taxon>Pentapetalae</taxon>
        <taxon>rosids</taxon>
        <taxon>fabids</taxon>
        <taxon>Fabales</taxon>
        <taxon>Fabaceae</taxon>
        <taxon>Papilionoideae</taxon>
        <taxon>50 kb inversion clade</taxon>
        <taxon>dalbergioids sensu lato</taxon>
        <taxon>Dalbergieae</taxon>
        <taxon>Pterocarpus clade</taxon>
        <taxon>Stylosanthes</taxon>
    </lineage>
</organism>
<keyword evidence="2" id="KW-1185">Reference proteome</keyword>
<comment type="caution">
    <text evidence="1">The sequence shown here is derived from an EMBL/GenBank/DDBJ whole genome shotgun (WGS) entry which is preliminary data.</text>
</comment>
<dbReference type="Proteomes" id="UP001341840">
    <property type="component" value="Unassembled WGS sequence"/>
</dbReference>
<evidence type="ECO:0008006" key="3">
    <source>
        <dbReference type="Google" id="ProtNLM"/>
    </source>
</evidence>
<name>A0ABU6QB52_9FABA</name>
<reference evidence="1 2" key="1">
    <citation type="journal article" date="2023" name="Plants (Basel)">
        <title>Bridging the Gap: Combining Genomics and Transcriptomics Approaches to Understand Stylosanthes scabra, an Orphan Legume from the Brazilian Caatinga.</title>
        <authorList>
            <person name="Ferreira-Neto J.R.C."/>
            <person name="da Silva M.D."/>
            <person name="Binneck E."/>
            <person name="de Melo N.F."/>
            <person name="da Silva R.H."/>
            <person name="de Melo A.L.T.M."/>
            <person name="Pandolfi V."/>
            <person name="Bustamante F.O."/>
            <person name="Brasileiro-Vidal A.C."/>
            <person name="Benko-Iseppon A.M."/>
        </authorList>
    </citation>
    <scope>NUCLEOTIDE SEQUENCE [LARGE SCALE GENOMIC DNA]</scope>
    <source>
        <tissue evidence="1">Leaves</tissue>
    </source>
</reference>
<proteinExistence type="predicted"/>
<dbReference type="InterPro" id="IPR050796">
    <property type="entry name" value="SCF_F-box_component"/>
</dbReference>
<evidence type="ECO:0000313" key="1">
    <source>
        <dbReference type="EMBL" id="MED6109139.1"/>
    </source>
</evidence>
<evidence type="ECO:0000313" key="2">
    <source>
        <dbReference type="Proteomes" id="UP001341840"/>
    </source>
</evidence>
<sequence length="343" mass="39504">MERISHHIPSEIMTIFFVKLDSRTFAKCRSLSKFWYNTLKDPLIVSSHLSLEYGTAILLHLRDPLLDFSLGTVWLYDLTFKKEVNIPPPTTWRGLQLIGSADGYILANFFAEKRSSCKLILWNPITQLHRFIEEPSVIQNRGYPPHNHACIYSFYRIPNTNSFGTMLLLKYLSNDRGYKMFFFKSCYPKTIFGLNLTTLTWSECVIPQVLNNVYKSCLIAQKERLMYLSMDLNSPQNHIILTQLVVSDGRIILWEATKCLHTNNFYYTPNIMVKEILIGIDRTMSNLSLSANNQNRLTTLAFTTIDTNTGAQINRGSLSRNSIIGVIESFLFEPRLDDNIGFI</sequence>
<dbReference type="InterPro" id="IPR036047">
    <property type="entry name" value="F-box-like_dom_sf"/>
</dbReference>
<accession>A0ABU6QB52</accession>